<organism evidence="2">
    <name type="scientific">candidate division WOR-3 bacterium</name>
    <dbReference type="NCBI Taxonomy" id="2052148"/>
    <lineage>
        <taxon>Bacteria</taxon>
        <taxon>Bacteria division WOR-3</taxon>
    </lineage>
</organism>
<proteinExistence type="predicted"/>
<keyword evidence="1" id="KW-0472">Membrane</keyword>
<keyword evidence="1" id="KW-1133">Transmembrane helix</keyword>
<reference evidence="2" key="1">
    <citation type="journal article" date="2020" name="mSystems">
        <title>Genome- and Community-Level Interaction Insights into Carbon Utilization and Element Cycling Functions of Hydrothermarchaeota in Hydrothermal Sediment.</title>
        <authorList>
            <person name="Zhou Z."/>
            <person name="Liu Y."/>
            <person name="Xu W."/>
            <person name="Pan J."/>
            <person name="Luo Z.H."/>
            <person name="Li M."/>
        </authorList>
    </citation>
    <scope>NUCLEOTIDE SEQUENCE [LARGE SCALE GENOMIC DNA]</scope>
    <source>
        <strain evidence="2">SpSt-464</strain>
    </source>
</reference>
<sequence>MNNKKIFFFIIFVFSIYIFPDIKIFYPGGENSPKPFDNTFVFNSSSKCSLVVKDITLLNHLGEDLLLDLKPFIKIDVSGKNFVVLDTFSIIPYRRNFLWYIESYENGIVERSNFLFFHTGNIYFPSSEKDFFNENDYLHLIFKFFELAGYHPTGRAWVNGVEVDLKELNISGMKEIRWKRKR</sequence>
<protein>
    <submittedName>
        <fullName evidence="2">Uncharacterized protein</fullName>
    </submittedName>
</protein>
<dbReference type="AlphaFoldDB" id="A0A7C3N8P8"/>
<dbReference type="EMBL" id="DSTT01000005">
    <property type="protein sequence ID" value="HFK23744.1"/>
    <property type="molecule type" value="Genomic_DNA"/>
</dbReference>
<comment type="caution">
    <text evidence="2">The sequence shown here is derived from an EMBL/GenBank/DDBJ whole genome shotgun (WGS) entry which is preliminary data.</text>
</comment>
<name>A0A7C3N8P8_UNCW3</name>
<evidence type="ECO:0000256" key="1">
    <source>
        <dbReference type="SAM" id="Phobius"/>
    </source>
</evidence>
<feature type="transmembrane region" description="Helical" evidence="1">
    <location>
        <begin position="6"/>
        <end position="26"/>
    </location>
</feature>
<keyword evidence="1" id="KW-0812">Transmembrane</keyword>
<accession>A0A7C3N8P8</accession>
<gene>
    <name evidence="2" type="ORF">ENS15_03740</name>
</gene>
<evidence type="ECO:0000313" key="2">
    <source>
        <dbReference type="EMBL" id="HFK23744.1"/>
    </source>
</evidence>